<keyword evidence="5" id="KW-1185">Reference proteome</keyword>
<evidence type="ECO:0000256" key="2">
    <source>
        <dbReference type="ARBA" id="ARBA00022833"/>
    </source>
</evidence>
<dbReference type="KEGG" id="mcol:MCOLE_v1c06940"/>
<evidence type="ECO:0000259" key="3">
    <source>
        <dbReference type="PROSITE" id="PS51747"/>
    </source>
</evidence>
<dbReference type="EMBL" id="CP024968">
    <property type="protein sequence ID" value="ATZ21204.1"/>
    <property type="molecule type" value="Genomic_DNA"/>
</dbReference>
<dbReference type="PANTHER" id="PTHR11079">
    <property type="entry name" value="CYTOSINE DEAMINASE FAMILY MEMBER"/>
    <property type="match status" value="1"/>
</dbReference>
<dbReference type="OrthoDB" id="9802676at2"/>
<dbReference type="Gene3D" id="3.40.140.10">
    <property type="entry name" value="Cytidine Deaminase, domain 2"/>
    <property type="match status" value="1"/>
</dbReference>
<reference evidence="4 5" key="1">
    <citation type="submission" date="2017-11" db="EMBL/GenBank/DDBJ databases">
        <title>Genome sequence of Mesoplasma coleopterae BARC 779 (ATCC 49583).</title>
        <authorList>
            <person name="Lo W.-S."/>
            <person name="Kuo C.-H."/>
        </authorList>
    </citation>
    <scope>NUCLEOTIDE SEQUENCE [LARGE SCALE GENOMIC DNA]</scope>
    <source>
        <strain evidence="4 5">BARC 779</strain>
    </source>
</reference>
<dbReference type="GO" id="GO:0008270">
    <property type="term" value="F:zinc ion binding"/>
    <property type="evidence" value="ECO:0007669"/>
    <property type="project" value="InterPro"/>
</dbReference>
<name>A0A2K8P367_9MOLU</name>
<dbReference type="CDD" id="cd01285">
    <property type="entry name" value="nucleoside_deaminase"/>
    <property type="match status" value="1"/>
</dbReference>
<dbReference type="GO" id="GO:0002100">
    <property type="term" value="P:tRNA wobble adenosine to inosine editing"/>
    <property type="evidence" value="ECO:0007669"/>
    <property type="project" value="InterPro"/>
</dbReference>
<dbReference type="PROSITE" id="PS00903">
    <property type="entry name" value="CYT_DCMP_DEAMINASES_1"/>
    <property type="match status" value="1"/>
</dbReference>
<accession>A0A2K8P367</accession>
<keyword evidence="1" id="KW-0479">Metal-binding</keyword>
<evidence type="ECO:0000313" key="4">
    <source>
        <dbReference type="EMBL" id="ATZ21204.1"/>
    </source>
</evidence>
<dbReference type="Proteomes" id="UP000232221">
    <property type="component" value="Chromosome"/>
</dbReference>
<dbReference type="InterPro" id="IPR002125">
    <property type="entry name" value="CMP_dCMP_dom"/>
</dbReference>
<dbReference type="InterPro" id="IPR058535">
    <property type="entry name" value="MafB19-deam"/>
</dbReference>
<dbReference type="AlphaFoldDB" id="A0A2K8P367"/>
<feature type="domain" description="CMP/dCMP-type deaminase" evidence="3">
    <location>
        <begin position="1"/>
        <end position="108"/>
    </location>
</feature>
<dbReference type="InterPro" id="IPR016192">
    <property type="entry name" value="APOBEC/CMP_deaminase_Zn-bd"/>
</dbReference>
<dbReference type="Pfam" id="PF14437">
    <property type="entry name" value="MafB19-deam"/>
    <property type="match status" value="1"/>
</dbReference>
<gene>
    <name evidence="4" type="primary">tadA</name>
    <name evidence="4" type="ORF">MCOLE_v1c06940</name>
</gene>
<evidence type="ECO:0000313" key="5">
    <source>
        <dbReference type="Proteomes" id="UP000232221"/>
    </source>
</evidence>
<keyword evidence="2" id="KW-0862">Zinc</keyword>
<sequence length="143" mass="16750">MINFEKYINNIKIKNNTKDVPVFSCLIKDKKIVFHSNNNSYKRKKITGHAEINVINKAIRKMNNANLSDLTLFTTLEPCLMCYGAIKQAKISNVVYLTENIKMSFRNDVNIDEIKMNITKLEDSKLELKYQNLISDFFKHKRK</sequence>
<dbReference type="InterPro" id="IPR016193">
    <property type="entry name" value="Cytidine_deaminase-like"/>
</dbReference>
<protein>
    <submittedName>
        <fullName evidence="4">tRNA-specific adenosine deaminase</fullName>
    </submittedName>
</protein>
<proteinExistence type="predicted"/>
<dbReference type="SUPFAM" id="SSF53927">
    <property type="entry name" value="Cytidine deaminase-like"/>
    <property type="match status" value="1"/>
</dbReference>
<organism evidence="4 5">
    <name type="scientific">Mesoplasma coleopterae</name>
    <dbReference type="NCBI Taxonomy" id="324078"/>
    <lineage>
        <taxon>Bacteria</taxon>
        <taxon>Bacillati</taxon>
        <taxon>Mycoplasmatota</taxon>
        <taxon>Mollicutes</taxon>
        <taxon>Entomoplasmatales</taxon>
        <taxon>Entomoplasmataceae</taxon>
        <taxon>Mesoplasma</taxon>
    </lineage>
</organism>
<dbReference type="PROSITE" id="PS51747">
    <property type="entry name" value="CYT_DCMP_DEAMINASES_2"/>
    <property type="match status" value="1"/>
</dbReference>
<dbReference type="PANTHER" id="PTHR11079:SF202">
    <property type="entry name" value="TRNA-SPECIFIC ADENOSINE DEAMINASE"/>
    <property type="match status" value="1"/>
</dbReference>
<evidence type="ECO:0000256" key="1">
    <source>
        <dbReference type="ARBA" id="ARBA00022723"/>
    </source>
</evidence>
<dbReference type="RefSeq" id="WP_100671520.1">
    <property type="nucleotide sequence ID" value="NZ_CP024968.1"/>
</dbReference>
<dbReference type="GO" id="GO:0052717">
    <property type="term" value="F:tRNA-specific adenosine-34 deaminase activity"/>
    <property type="evidence" value="ECO:0007669"/>
    <property type="project" value="UniProtKB-EC"/>
</dbReference>